<feature type="domain" description="RWD" evidence="7">
    <location>
        <begin position="56"/>
        <end position="226"/>
    </location>
</feature>
<dbReference type="SUPFAM" id="SSF54495">
    <property type="entry name" value="UBC-like"/>
    <property type="match status" value="1"/>
</dbReference>
<dbReference type="Pfam" id="PF01205">
    <property type="entry name" value="Impact_N"/>
    <property type="match status" value="1"/>
</dbReference>
<comment type="subcellular location">
    <subcellularLocation>
        <location evidence="1">Cytoplasm</location>
    </subcellularLocation>
</comment>
<dbReference type="Gene3D" id="3.30.230.30">
    <property type="entry name" value="Impact, N-terminal domain"/>
    <property type="match status" value="1"/>
</dbReference>
<evidence type="ECO:0000259" key="7">
    <source>
        <dbReference type="PROSITE" id="PS50908"/>
    </source>
</evidence>
<dbReference type="GO" id="GO:0005737">
    <property type="term" value="C:cytoplasm"/>
    <property type="evidence" value="ECO:0007669"/>
    <property type="project" value="UniProtKB-SubCell"/>
</dbReference>
<dbReference type="GO" id="GO:0006446">
    <property type="term" value="P:regulation of translational initiation"/>
    <property type="evidence" value="ECO:0007669"/>
    <property type="project" value="TreeGrafter"/>
</dbReference>
<evidence type="ECO:0000256" key="5">
    <source>
        <dbReference type="ARBA" id="ARBA00022845"/>
    </source>
</evidence>
<reference evidence="8" key="1">
    <citation type="journal article" date="2014" name="Genome Biol. Evol.">
        <title>Gene Loss Rather Than Gene Gain Is Associated with a Host Jump from Monocots to Dicots in the Smut Fungus Melanopsichium pennsylvanicum.</title>
        <authorList>
            <person name="Sharma R."/>
            <person name="Mishra B."/>
            <person name="Runge F."/>
            <person name="Thines M."/>
        </authorList>
    </citation>
    <scope>NUCLEOTIDE SEQUENCE</scope>
    <source>
        <strain evidence="8">4</strain>
    </source>
</reference>
<dbReference type="InterPro" id="IPR036956">
    <property type="entry name" value="Impact_N_sf"/>
</dbReference>
<dbReference type="InterPro" id="IPR016135">
    <property type="entry name" value="UBQ-conjugating_enzyme/RWD"/>
</dbReference>
<dbReference type="InterPro" id="IPR001498">
    <property type="entry name" value="Impact_N"/>
</dbReference>
<dbReference type="PROSITE" id="PS50908">
    <property type="entry name" value="RWD"/>
    <property type="match status" value="1"/>
</dbReference>
<keyword evidence="3" id="KW-0963">Cytoplasm</keyword>
<dbReference type="GO" id="GO:0140469">
    <property type="term" value="P:GCN2-mediated signaling"/>
    <property type="evidence" value="ECO:0007669"/>
    <property type="project" value="TreeGrafter"/>
</dbReference>
<dbReference type="EMBL" id="HG529571">
    <property type="protein sequence ID" value="CDI53209.1"/>
    <property type="molecule type" value="Genomic_DNA"/>
</dbReference>
<comment type="similarity">
    <text evidence="2">Belongs to the IMPACT family.</text>
</comment>
<dbReference type="PANTHER" id="PTHR16301:SF24">
    <property type="entry name" value="RWD DOMAIN-CONTAINING PROTEIN"/>
    <property type="match status" value="1"/>
</dbReference>
<evidence type="ECO:0000313" key="8">
    <source>
        <dbReference type="EMBL" id="CDI53209.1"/>
    </source>
</evidence>
<dbReference type="AlphaFoldDB" id="A0A077R7S8"/>
<proteinExistence type="inferred from homology"/>
<dbReference type="SUPFAM" id="SSF54211">
    <property type="entry name" value="Ribosomal protein S5 domain 2-like"/>
    <property type="match status" value="1"/>
</dbReference>
<sequence length="421" mass="46182">MEQDHVVSSSISSLIARIEAYTFDSASFTIPGSSTRHELWLQDEPQRIDSATQLAEELMALQSIYTEEAIHLVKIASINGDSSMRLGQEEGGTEDVADPNSWSPGSKITLSISTDVEIRSSTDQDVVPIRLAVTLAPFYPHSARPPQLQLLSRYIGGFSVDSKLFGEILRAFYQQSEEEKNIVIDAEDATGSAWIGGIMHRGVKWSKGQVVLFEGIEWVKEKVMDWWNVKEAERAKRAPTPTVATTTNNAQDSVNTVTTFVEPHGSSPISQPIPAFKRRVFQTESIMERKSEFIGYAATITCPDQVGSVLSLILSDKRVARATHPIINAWVCKDANGVVYRDCDDDGETAAGGRLAHLLSLLELDNVIVVVTRWYGGVHLGADRFKLINRAAKEALDLGGFVGKNKSEEGSKAKGMGKRSS</sequence>
<dbReference type="InterPro" id="IPR023582">
    <property type="entry name" value="Impact"/>
</dbReference>
<protein>
    <submittedName>
        <fullName evidence="8">Related to YIH1</fullName>
    </submittedName>
</protein>
<keyword evidence="5" id="KW-0810">Translation regulation</keyword>
<keyword evidence="4" id="KW-0678">Repressor</keyword>
<name>A0A077R7S8_9BASI</name>
<dbReference type="Pfam" id="PF05773">
    <property type="entry name" value="RWD"/>
    <property type="match status" value="1"/>
</dbReference>
<evidence type="ECO:0000256" key="2">
    <source>
        <dbReference type="ARBA" id="ARBA00007665"/>
    </source>
</evidence>
<accession>A0A077R7S8</accession>
<dbReference type="InterPro" id="IPR020568">
    <property type="entry name" value="Ribosomal_Su5_D2-typ_SF"/>
</dbReference>
<evidence type="ECO:0000256" key="3">
    <source>
        <dbReference type="ARBA" id="ARBA00022490"/>
    </source>
</evidence>
<dbReference type="Gene3D" id="3.10.110.10">
    <property type="entry name" value="Ubiquitin Conjugating Enzyme"/>
    <property type="match status" value="1"/>
</dbReference>
<dbReference type="PANTHER" id="PTHR16301">
    <property type="entry name" value="IMPACT-RELATED"/>
    <property type="match status" value="1"/>
</dbReference>
<evidence type="ECO:0000256" key="4">
    <source>
        <dbReference type="ARBA" id="ARBA00022491"/>
    </source>
</evidence>
<dbReference type="InterPro" id="IPR006575">
    <property type="entry name" value="RWD_dom"/>
</dbReference>
<evidence type="ECO:0000256" key="1">
    <source>
        <dbReference type="ARBA" id="ARBA00004496"/>
    </source>
</evidence>
<organism evidence="8">
    <name type="scientific">Melanopsichium pennsylvanicum 4</name>
    <dbReference type="NCBI Taxonomy" id="1398559"/>
    <lineage>
        <taxon>Eukaryota</taxon>
        <taxon>Fungi</taxon>
        <taxon>Dikarya</taxon>
        <taxon>Basidiomycota</taxon>
        <taxon>Ustilaginomycotina</taxon>
        <taxon>Ustilaginomycetes</taxon>
        <taxon>Ustilaginales</taxon>
        <taxon>Ustilaginaceae</taxon>
        <taxon>Melanopsichium</taxon>
    </lineage>
</organism>
<keyword evidence="6" id="KW-0346">Stress response</keyword>
<evidence type="ECO:0000256" key="6">
    <source>
        <dbReference type="ARBA" id="ARBA00023016"/>
    </source>
</evidence>